<keyword evidence="2" id="KW-1185">Reference proteome</keyword>
<sequence length="105" mass="11685">MSYAGALVQLAHRFVTVPQASPQGFCNVIKLGTFCRTVVWPCLPPLLMYQYIRGTDEDCYATEVLYFKSGSKECKAFYDSSRPGGSGHWRLQADMEAIRAAANPE</sequence>
<organism evidence="1 2">
    <name type="scientific">Prorocentrum cordatum</name>
    <dbReference type="NCBI Taxonomy" id="2364126"/>
    <lineage>
        <taxon>Eukaryota</taxon>
        <taxon>Sar</taxon>
        <taxon>Alveolata</taxon>
        <taxon>Dinophyceae</taxon>
        <taxon>Prorocentrales</taxon>
        <taxon>Prorocentraceae</taxon>
        <taxon>Prorocentrum</taxon>
    </lineage>
</organism>
<accession>A0ABN9UE75</accession>
<dbReference type="EMBL" id="CAUYUJ010015760">
    <property type="protein sequence ID" value="CAK0857826.1"/>
    <property type="molecule type" value="Genomic_DNA"/>
</dbReference>
<gene>
    <name evidence="1" type="ORF">PCOR1329_LOCUS47791</name>
</gene>
<dbReference type="Proteomes" id="UP001189429">
    <property type="component" value="Unassembled WGS sequence"/>
</dbReference>
<proteinExistence type="predicted"/>
<evidence type="ECO:0000313" key="2">
    <source>
        <dbReference type="Proteomes" id="UP001189429"/>
    </source>
</evidence>
<evidence type="ECO:0008006" key="3">
    <source>
        <dbReference type="Google" id="ProtNLM"/>
    </source>
</evidence>
<name>A0ABN9UE75_9DINO</name>
<reference evidence="1" key="1">
    <citation type="submission" date="2023-10" db="EMBL/GenBank/DDBJ databases">
        <authorList>
            <person name="Chen Y."/>
            <person name="Shah S."/>
            <person name="Dougan E. K."/>
            <person name="Thang M."/>
            <person name="Chan C."/>
        </authorList>
    </citation>
    <scope>NUCLEOTIDE SEQUENCE [LARGE SCALE GENOMIC DNA]</scope>
</reference>
<evidence type="ECO:0000313" key="1">
    <source>
        <dbReference type="EMBL" id="CAK0857826.1"/>
    </source>
</evidence>
<protein>
    <recommendedName>
        <fullName evidence="3">BPTI/Kunitz inhibitor domain-containing protein</fullName>
    </recommendedName>
</protein>
<comment type="caution">
    <text evidence="1">The sequence shown here is derived from an EMBL/GenBank/DDBJ whole genome shotgun (WGS) entry which is preliminary data.</text>
</comment>